<keyword evidence="3" id="KW-1185">Reference proteome</keyword>
<dbReference type="Proteomes" id="UP000022835">
    <property type="component" value="Unassembled WGS sequence"/>
</dbReference>
<feature type="transmembrane region" description="Helical" evidence="1">
    <location>
        <begin position="136"/>
        <end position="160"/>
    </location>
</feature>
<feature type="transmembrane region" description="Helical" evidence="1">
    <location>
        <begin position="289"/>
        <end position="311"/>
    </location>
</feature>
<dbReference type="AlphaFoldDB" id="A0A064CLL5"/>
<feature type="transmembrane region" description="Helical" evidence="1">
    <location>
        <begin position="180"/>
        <end position="200"/>
    </location>
</feature>
<dbReference type="STRING" id="1440774.Y900_012275"/>
<gene>
    <name evidence="2" type="ORF">Y900_012275</name>
</gene>
<sequence length="406" mass="42831">MSSPENGIDDVPTMECSVCQIEVPAGAFCGYCGAHASDEPHRGPRWLGRLRGDTFGASPGESVLLPAIASSLFPHLPQRSRTPFRVGLALVLVGLVVFAVVKMPAALITVAALGLPLLFVLYLAESAVYRDMSSWSLVLAGTLGAALGVGWTLLTGQMVARAYGVPMAAGMALQHLVREGMIIPAGGMILMLVPTVLVRLLRPNSRESLDGFVVGALSALMFAAGATLTRLAPQFATGLLARGRPMKGLLVEALLCGVTIPLTAAVAGGMIGIALWFKGQNSNPHEHPGRIRAVLFALAVVVLLAHTGGAVTDIMGMEQLRMLTVHIVMTLVVLVLLRIALQLALLHEAKDPIELGEPLLCIHCQHVVPDMAFCPACGVATRASSRASRQERREVRPVRQVAAEGP</sequence>
<feature type="transmembrane region" description="Helical" evidence="1">
    <location>
        <begin position="212"/>
        <end position="232"/>
    </location>
</feature>
<evidence type="ECO:0000256" key="1">
    <source>
        <dbReference type="SAM" id="Phobius"/>
    </source>
</evidence>
<name>A0A064CLL5_9MYCO</name>
<feature type="transmembrane region" description="Helical" evidence="1">
    <location>
        <begin position="323"/>
        <end position="341"/>
    </location>
</feature>
<keyword evidence="1" id="KW-0472">Membrane</keyword>
<dbReference type="OrthoDB" id="4710671at2"/>
<accession>A0A064CLL5</accession>
<protein>
    <recommendedName>
        <fullName evidence="4">Zinc-ribbon domain protein</fullName>
    </recommendedName>
</protein>
<dbReference type="RefSeq" id="WP_036342019.1">
    <property type="nucleotide sequence ID" value="NZ_JALN02000001.1"/>
</dbReference>
<reference evidence="2" key="1">
    <citation type="submission" date="2014-05" db="EMBL/GenBank/DDBJ databases">
        <title>Genome sequence of Mycobacterium aromaticivorans strain JS19b1T (= DSM 45407T).</title>
        <authorList>
            <person name="Kwak Y."/>
            <person name="Park G.-S."/>
            <person name="Li Q.X."/>
            <person name="Lee S.-E."/>
            <person name="Shin J.-H."/>
        </authorList>
    </citation>
    <scope>NUCLEOTIDE SEQUENCE [LARGE SCALE GENOMIC DNA]</scope>
    <source>
        <strain evidence="2">JS19b1</strain>
    </source>
</reference>
<feature type="transmembrane region" description="Helical" evidence="1">
    <location>
        <begin position="82"/>
        <end position="100"/>
    </location>
</feature>
<evidence type="ECO:0008006" key="4">
    <source>
        <dbReference type="Google" id="ProtNLM"/>
    </source>
</evidence>
<dbReference type="EMBL" id="JALN02000001">
    <property type="protein sequence ID" value="KDE99692.1"/>
    <property type="molecule type" value="Genomic_DNA"/>
</dbReference>
<feature type="transmembrane region" description="Helical" evidence="1">
    <location>
        <begin position="106"/>
        <end position="124"/>
    </location>
</feature>
<keyword evidence="1" id="KW-1133">Transmembrane helix</keyword>
<keyword evidence="1" id="KW-0812">Transmembrane</keyword>
<proteinExistence type="predicted"/>
<evidence type="ECO:0000313" key="2">
    <source>
        <dbReference type="EMBL" id="KDE99692.1"/>
    </source>
</evidence>
<dbReference type="eggNOG" id="COG2339">
    <property type="taxonomic scope" value="Bacteria"/>
</dbReference>
<feature type="transmembrane region" description="Helical" evidence="1">
    <location>
        <begin position="252"/>
        <end position="277"/>
    </location>
</feature>
<comment type="caution">
    <text evidence="2">The sequence shown here is derived from an EMBL/GenBank/DDBJ whole genome shotgun (WGS) entry which is preliminary data.</text>
</comment>
<evidence type="ECO:0000313" key="3">
    <source>
        <dbReference type="Proteomes" id="UP000022835"/>
    </source>
</evidence>
<organism evidence="2 3">
    <name type="scientific">Mycolicibacterium aromaticivorans JS19b1 = JCM 16368</name>
    <dbReference type="NCBI Taxonomy" id="1440774"/>
    <lineage>
        <taxon>Bacteria</taxon>
        <taxon>Bacillati</taxon>
        <taxon>Actinomycetota</taxon>
        <taxon>Actinomycetes</taxon>
        <taxon>Mycobacteriales</taxon>
        <taxon>Mycobacteriaceae</taxon>
        <taxon>Mycolicibacterium</taxon>
    </lineage>
</organism>